<dbReference type="STRING" id="317619.GCA_000332315_03946"/>
<keyword evidence="2" id="KW-1133">Transmembrane helix</keyword>
<dbReference type="Proteomes" id="UP000034681">
    <property type="component" value="Unassembled WGS sequence"/>
</dbReference>
<dbReference type="AlphaFoldDB" id="A0A0M2PZ17"/>
<name>A0A0M2PZ17_PROHO</name>
<organism evidence="3 4">
    <name type="scientific">Prochlorothrix hollandica PCC 9006 = CALU 1027</name>
    <dbReference type="NCBI Taxonomy" id="317619"/>
    <lineage>
        <taxon>Bacteria</taxon>
        <taxon>Bacillati</taxon>
        <taxon>Cyanobacteriota</taxon>
        <taxon>Cyanophyceae</taxon>
        <taxon>Prochlorotrichales</taxon>
        <taxon>Prochlorotrichaceae</taxon>
        <taxon>Prochlorothrix</taxon>
    </lineage>
</organism>
<feature type="region of interest" description="Disordered" evidence="1">
    <location>
        <begin position="36"/>
        <end position="80"/>
    </location>
</feature>
<evidence type="ECO:0000313" key="3">
    <source>
        <dbReference type="EMBL" id="KKJ01390.1"/>
    </source>
</evidence>
<evidence type="ECO:0000313" key="4">
    <source>
        <dbReference type="Proteomes" id="UP000034681"/>
    </source>
</evidence>
<keyword evidence="4" id="KW-1185">Reference proteome</keyword>
<feature type="compositionally biased region" description="Polar residues" evidence="1">
    <location>
        <begin position="111"/>
        <end position="120"/>
    </location>
</feature>
<evidence type="ECO:0000256" key="1">
    <source>
        <dbReference type="SAM" id="MobiDB-lite"/>
    </source>
</evidence>
<keyword evidence="2" id="KW-0472">Membrane</keyword>
<dbReference type="RefSeq" id="WP_016925511.1">
    <property type="nucleotide sequence ID" value="NZ_KB235941.1"/>
</dbReference>
<feature type="region of interest" description="Disordered" evidence="1">
    <location>
        <begin position="94"/>
        <end position="120"/>
    </location>
</feature>
<keyword evidence="2" id="KW-0812">Transmembrane</keyword>
<dbReference type="OrthoDB" id="516634at2"/>
<feature type="transmembrane region" description="Helical" evidence="2">
    <location>
        <begin position="6"/>
        <end position="30"/>
    </location>
</feature>
<reference evidence="3" key="1">
    <citation type="submission" date="2012-04" db="EMBL/GenBank/DDBJ databases">
        <authorList>
            <person name="Borisov I.G."/>
            <person name="Ivanikova N.V."/>
            <person name="Pinevich A.V."/>
        </authorList>
    </citation>
    <scope>NUCLEOTIDE SEQUENCE</scope>
    <source>
        <strain evidence="3">CALU 1027</strain>
    </source>
</reference>
<evidence type="ECO:0000256" key="2">
    <source>
        <dbReference type="SAM" id="Phobius"/>
    </source>
</evidence>
<accession>A0A0M2PZ17</accession>
<gene>
    <name evidence="3" type="ORF">PROH_03330</name>
</gene>
<proteinExistence type="predicted"/>
<sequence>MSQSDNFAGGFLTGAIFGGIVGGIVGVALASRYRSSSLDSEALDPREGDDATADGLPSSRRRIFRDRGSADSEESTDVARRSLEDKIAQLNEGIDNLRLQLEETHPPDRPTNGSPFSSEQ</sequence>
<dbReference type="eggNOG" id="ENOG5032ZAD">
    <property type="taxonomic scope" value="Bacteria"/>
</dbReference>
<evidence type="ECO:0008006" key="5">
    <source>
        <dbReference type="Google" id="ProtNLM"/>
    </source>
</evidence>
<comment type="caution">
    <text evidence="3">The sequence shown here is derived from an EMBL/GenBank/DDBJ whole genome shotgun (WGS) entry which is preliminary data.</text>
</comment>
<protein>
    <recommendedName>
        <fullName evidence="5">Gas vesicle protein</fullName>
    </recommendedName>
</protein>
<dbReference type="EMBL" id="AJTX02000002">
    <property type="protein sequence ID" value="KKJ01390.1"/>
    <property type="molecule type" value="Genomic_DNA"/>
</dbReference>